<evidence type="ECO:0000256" key="21">
    <source>
        <dbReference type="SAM" id="SignalP"/>
    </source>
</evidence>
<dbReference type="EC" id="3.2.1.14" evidence="5"/>
<evidence type="ECO:0000256" key="17">
    <source>
        <dbReference type="ARBA" id="ARBA00023295"/>
    </source>
</evidence>
<keyword evidence="25" id="KW-1185">Reference proteome</keyword>
<dbReference type="SUPFAM" id="SSF51445">
    <property type="entry name" value="(Trans)glycosidases"/>
    <property type="match status" value="1"/>
</dbReference>
<dbReference type="Pfam" id="PF01607">
    <property type="entry name" value="CBM_14"/>
    <property type="match status" value="1"/>
</dbReference>
<keyword evidence="6" id="KW-0963">Cytoplasm</keyword>
<evidence type="ECO:0000256" key="11">
    <source>
        <dbReference type="ARBA" id="ARBA00022801"/>
    </source>
</evidence>
<evidence type="ECO:0000256" key="3">
    <source>
        <dbReference type="ARBA" id="ARBA00004613"/>
    </source>
</evidence>
<dbReference type="PANTHER" id="PTHR11177:SF248">
    <property type="entry name" value="CHITOTRIOSIDASE-1"/>
    <property type="match status" value="1"/>
</dbReference>
<dbReference type="PROSITE" id="PS01095">
    <property type="entry name" value="GH18_1"/>
    <property type="match status" value="1"/>
</dbReference>
<keyword evidence="9" id="KW-0053">Apoptosis</keyword>
<dbReference type="GO" id="GO:0006915">
    <property type="term" value="P:apoptotic process"/>
    <property type="evidence" value="ECO:0007669"/>
    <property type="project" value="UniProtKB-KW"/>
</dbReference>
<evidence type="ECO:0000313" key="24">
    <source>
        <dbReference type="EMBL" id="TKS76739.1"/>
    </source>
</evidence>
<dbReference type="FunFam" id="3.10.50.10:FF:000001">
    <property type="entry name" value="Chitinase 3-like 1"/>
    <property type="match status" value="1"/>
</dbReference>
<feature type="domain" description="Chitin-binding type-2" evidence="22">
    <location>
        <begin position="408"/>
        <end position="457"/>
    </location>
</feature>
<evidence type="ECO:0000256" key="20">
    <source>
        <dbReference type="ARBA" id="ARBA00072739"/>
    </source>
</evidence>
<dbReference type="PROSITE" id="PS50940">
    <property type="entry name" value="CHIT_BIND_II"/>
    <property type="match status" value="1"/>
</dbReference>
<dbReference type="SMART" id="SM00494">
    <property type="entry name" value="ChtBD2"/>
    <property type="match status" value="1"/>
</dbReference>
<keyword evidence="8" id="KW-0147">Chitin-binding</keyword>
<dbReference type="GO" id="GO:0006032">
    <property type="term" value="P:chitin catabolic process"/>
    <property type="evidence" value="ECO:0007669"/>
    <property type="project" value="UniProtKB-KW"/>
</dbReference>
<dbReference type="InterPro" id="IPR036508">
    <property type="entry name" value="Chitin-bd_dom_sf"/>
</dbReference>
<dbReference type="FunFam" id="3.20.20.80:FF:000007">
    <property type="entry name" value="Acidic mammalian chitinase"/>
    <property type="match status" value="1"/>
</dbReference>
<dbReference type="FunFam" id="2.170.140.10:FF:000001">
    <property type="entry name" value="Acidic mammalian chitinase"/>
    <property type="match status" value="1"/>
</dbReference>
<evidence type="ECO:0000256" key="2">
    <source>
        <dbReference type="ARBA" id="ARBA00004496"/>
    </source>
</evidence>
<dbReference type="InterPro" id="IPR050314">
    <property type="entry name" value="Glycosyl_Hydrlase_18"/>
</dbReference>
<dbReference type="STRING" id="240159.A0A4U5UPH9"/>
<sequence length="457" mass="51347">MARLAVLGGLSLLMCLQIVSSTKLVCYFTNWSQYRPEVGRYMPSNVDPNLCTHLIYAFSAVSPSNELSPYEWNDDVLYRSFNALKQTNPKLKTLLAVGGWNFGTAQFTIMVSSPANRQRFIQSSIRFLRQHGFDGLDLDWEYPGGRGSPSEDKQRFTVLCQEFLAAFEQEAAATRKPRLLLTAAVAAGKGNIDNGYEIAKVSRLLDFINVMTYDFRGAWDQITGHNSPLYRSSLDTGENIYYNVDFAMKYWRDQGAPLEKLMIGFATYGRTFRLSTANNGVGAPASGAASAGPFTRDAGFWSYYEICTFLPGSSVQWIDEQKVPYATKGNEWVGFDNWQSFEIKAQYLKDNKFGGAFVWALDLDDFSGQFCGQGIYPLIVKLNSLLDLDYPGPPPPTTTATTTVASGDDFCRGKPDGIYKNDMDSNSFYQCVYGHTYRQRCQVNLVYNERCKCCDWP</sequence>
<dbReference type="FunFam" id="3.20.20.80:FF:000081">
    <property type="entry name" value="Chitinase 1"/>
    <property type="match status" value="1"/>
</dbReference>
<keyword evidence="18" id="KW-0624">Polysaccharide degradation</keyword>
<comment type="subcellular location">
    <subcellularLocation>
        <location evidence="2">Cytoplasm</location>
    </subcellularLocation>
    <subcellularLocation>
        <location evidence="3">Secreted</location>
    </subcellularLocation>
</comment>
<keyword evidence="11" id="KW-0378">Hydrolase</keyword>
<accession>A0A4U5UPH9</accession>
<keyword evidence="17" id="KW-0326">Glycosidase</keyword>
<dbReference type="Pfam" id="PF00704">
    <property type="entry name" value="Glyco_hydro_18"/>
    <property type="match status" value="1"/>
</dbReference>
<keyword evidence="10 21" id="KW-0732">Signal</keyword>
<dbReference type="InterPro" id="IPR017853">
    <property type="entry name" value="GH"/>
</dbReference>
<organism evidence="24 25">
    <name type="scientific">Collichthys lucidus</name>
    <name type="common">Big head croaker</name>
    <name type="synonym">Sciaena lucida</name>
    <dbReference type="NCBI Taxonomy" id="240159"/>
    <lineage>
        <taxon>Eukaryota</taxon>
        <taxon>Metazoa</taxon>
        <taxon>Chordata</taxon>
        <taxon>Craniata</taxon>
        <taxon>Vertebrata</taxon>
        <taxon>Euteleostomi</taxon>
        <taxon>Actinopterygii</taxon>
        <taxon>Neopterygii</taxon>
        <taxon>Teleostei</taxon>
        <taxon>Neoteleostei</taxon>
        <taxon>Acanthomorphata</taxon>
        <taxon>Eupercaria</taxon>
        <taxon>Sciaenidae</taxon>
        <taxon>Collichthys</taxon>
    </lineage>
</organism>
<keyword evidence="15" id="KW-0395">Inflammatory response</keyword>
<comment type="similarity">
    <text evidence="4">Belongs to the glycosyl hydrolase 18 family. Chitinase class II subfamily.</text>
</comment>
<evidence type="ECO:0000256" key="16">
    <source>
        <dbReference type="ARBA" id="ARBA00023277"/>
    </source>
</evidence>
<evidence type="ECO:0000256" key="14">
    <source>
        <dbReference type="ARBA" id="ARBA00023157"/>
    </source>
</evidence>
<dbReference type="GO" id="GO:0002376">
    <property type="term" value="P:immune system process"/>
    <property type="evidence" value="ECO:0007669"/>
    <property type="project" value="UniProtKB-KW"/>
</dbReference>
<keyword evidence="12" id="KW-0391">Immunity</keyword>
<keyword evidence="13" id="KW-0146">Chitin degradation</keyword>
<evidence type="ECO:0000256" key="5">
    <source>
        <dbReference type="ARBA" id="ARBA00012729"/>
    </source>
</evidence>
<dbReference type="EMBL" id="CM014087">
    <property type="protein sequence ID" value="TKS76739.1"/>
    <property type="molecule type" value="Genomic_DNA"/>
</dbReference>
<dbReference type="Gene3D" id="2.170.140.10">
    <property type="entry name" value="Chitin binding domain"/>
    <property type="match status" value="1"/>
</dbReference>
<evidence type="ECO:0000256" key="13">
    <source>
        <dbReference type="ARBA" id="ARBA00023024"/>
    </source>
</evidence>
<dbReference type="GO" id="GO:0005737">
    <property type="term" value="C:cytoplasm"/>
    <property type="evidence" value="ECO:0007669"/>
    <property type="project" value="UniProtKB-SubCell"/>
</dbReference>
<keyword evidence="14" id="KW-1015">Disulfide bond</keyword>
<evidence type="ECO:0000256" key="12">
    <source>
        <dbReference type="ARBA" id="ARBA00022859"/>
    </source>
</evidence>
<comment type="subunit">
    <text evidence="19">Interacts with EGFR.</text>
</comment>
<dbReference type="GO" id="GO:0008843">
    <property type="term" value="F:endochitinase activity"/>
    <property type="evidence" value="ECO:0007669"/>
    <property type="project" value="UniProtKB-EC"/>
</dbReference>
<name>A0A4U5UPH9_COLLU</name>
<dbReference type="SUPFAM" id="SSF54556">
    <property type="entry name" value="Chitinase insertion domain"/>
    <property type="match status" value="1"/>
</dbReference>
<dbReference type="Gene3D" id="3.20.20.80">
    <property type="entry name" value="Glycosidases"/>
    <property type="match status" value="1"/>
</dbReference>
<keyword evidence="16" id="KW-0119">Carbohydrate metabolism</keyword>
<dbReference type="AlphaFoldDB" id="A0A4U5UPH9"/>
<dbReference type="InterPro" id="IPR029070">
    <property type="entry name" value="Chitinase_insertion_sf"/>
</dbReference>
<feature type="signal peptide" evidence="21">
    <location>
        <begin position="1"/>
        <end position="21"/>
    </location>
</feature>
<evidence type="ECO:0000256" key="19">
    <source>
        <dbReference type="ARBA" id="ARBA00062006"/>
    </source>
</evidence>
<evidence type="ECO:0000256" key="6">
    <source>
        <dbReference type="ARBA" id="ARBA00022490"/>
    </source>
</evidence>
<evidence type="ECO:0000256" key="15">
    <source>
        <dbReference type="ARBA" id="ARBA00023198"/>
    </source>
</evidence>
<dbReference type="InterPro" id="IPR011583">
    <property type="entry name" value="Chitinase_II/V-like_cat"/>
</dbReference>
<evidence type="ECO:0000259" key="22">
    <source>
        <dbReference type="PROSITE" id="PS50940"/>
    </source>
</evidence>
<evidence type="ECO:0000256" key="9">
    <source>
        <dbReference type="ARBA" id="ARBA00022703"/>
    </source>
</evidence>
<dbReference type="InterPro" id="IPR002557">
    <property type="entry name" value="Chitin-bd_dom"/>
</dbReference>
<protein>
    <recommendedName>
        <fullName evidence="20">Acidic mammalian chitinase</fullName>
        <ecNumber evidence="5">3.2.1.14</ecNumber>
    </recommendedName>
</protein>
<reference evidence="24 25" key="1">
    <citation type="submission" date="2019-01" db="EMBL/GenBank/DDBJ databases">
        <title>Genome Assembly of Collichthys lucidus.</title>
        <authorList>
            <person name="Cai M."/>
            <person name="Xiao S."/>
        </authorList>
    </citation>
    <scope>NUCLEOTIDE SEQUENCE [LARGE SCALE GENOMIC DNA]</scope>
    <source>
        <strain evidence="24">JT15FE1705JMU</strain>
        <tissue evidence="24">Muscle</tissue>
    </source>
</reference>
<dbReference type="InterPro" id="IPR001223">
    <property type="entry name" value="Glyco_hydro18_cat"/>
</dbReference>
<dbReference type="GO" id="GO:0006954">
    <property type="term" value="P:inflammatory response"/>
    <property type="evidence" value="ECO:0007669"/>
    <property type="project" value="UniProtKB-KW"/>
</dbReference>
<dbReference type="CDD" id="cd02872">
    <property type="entry name" value="GH18_chitolectin_chitotriosidase"/>
    <property type="match status" value="1"/>
</dbReference>
<proteinExistence type="inferred from homology"/>
<evidence type="ECO:0000256" key="1">
    <source>
        <dbReference type="ARBA" id="ARBA00000822"/>
    </source>
</evidence>
<dbReference type="Gene3D" id="3.10.50.10">
    <property type="match status" value="1"/>
</dbReference>
<dbReference type="PANTHER" id="PTHR11177">
    <property type="entry name" value="CHITINASE"/>
    <property type="match status" value="1"/>
</dbReference>
<evidence type="ECO:0000256" key="7">
    <source>
        <dbReference type="ARBA" id="ARBA00022525"/>
    </source>
</evidence>
<dbReference type="GO" id="GO:0008061">
    <property type="term" value="F:chitin binding"/>
    <property type="evidence" value="ECO:0007669"/>
    <property type="project" value="UniProtKB-KW"/>
</dbReference>
<evidence type="ECO:0000256" key="18">
    <source>
        <dbReference type="ARBA" id="ARBA00023326"/>
    </source>
</evidence>
<dbReference type="InterPro" id="IPR001579">
    <property type="entry name" value="Glyco_hydro_18_chit_AS"/>
</dbReference>
<dbReference type="GO" id="GO:0000272">
    <property type="term" value="P:polysaccharide catabolic process"/>
    <property type="evidence" value="ECO:0007669"/>
    <property type="project" value="UniProtKB-KW"/>
</dbReference>
<evidence type="ECO:0000313" key="25">
    <source>
        <dbReference type="Proteomes" id="UP000298787"/>
    </source>
</evidence>
<evidence type="ECO:0000256" key="4">
    <source>
        <dbReference type="ARBA" id="ARBA00009121"/>
    </source>
</evidence>
<feature type="chain" id="PRO_5020307044" description="Acidic mammalian chitinase" evidence="21">
    <location>
        <begin position="22"/>
        <end position="457"/>
    </location>
</feature>
<evidence type="ECO:0000256" key="10">
    <source>
        <dbReference type="ARBA" id="ARBA00022729"/>
    </source>
</evidence>
<dbReference type="PROSITE" id="PS51910">
    <property type="entry name" value="GH18_2"/>
    <property type="match status" value="1"/>
</dbReference>
<dbReference type="Proteomes" id="UP000298787">
    <property type="component" value="Chromosome 10"/>
</dbReference>
<keyword evidence="7" id="KW-0964">Secreted</keyword>
<gene>
    <name evidence="24" type="ORF">D9C73_010829</name>
</gene>
<evidence type="ECO:0000259" key="23">
    <source>
        <dbReference type="PROSITE" id="PS51910"/>
    </source>
</evidence>
<dbReference type="SMART" id="SM00636">
    <property type="entry name" value="Glyco_18"/>
    <property type="match status" value="1"/>
</dbReference>
<evidence type="ECO:0000256" key="8">
    <source>
        <dbReference type="ARBA" id="ARBA00022669"/>
    </source>
</evidence>
<dbReference type="GO" id="GO:0005576">
    <property type="term" value="C:extracellular region"/>
    <property type="evidence" value="ECO:0007669"/>
    <property type="project" value="UniProtKB-SubCell"/>
</dbReference>
<feature type="domain" description="GH18" evidence="23">
    <location>
        <begin position="22"/>
        <end position="389"/>
    </location>
</feature>
<dbReference type="OrthoDB" id="76388at2759"/>
<dbReference type="SUPFAM" id="SSF57625">
    <property type="entry name" value="Invertebrate chitin-binding proteins"/>
    <property type="match status" value="1"/>
</dbReference>
<comment type="catalytic activity">
    <reaction evidence="1">
        <text>Random endo-hydrolysis of N-acetyl-beta-D-glucosaminide (1-&gt;4)-beta-linkages in chitin and chitodextrins.</text>
        <dbReference type="EC" id="3.2.1.14"/>
    </reaction>
</comment>